<comment type="catalytic activity">
    <reaction evidence="7">
        <text>a medium-chain fatty acyl-CoA + H2O = a medium-chain fatty acid + CoA + H(+)</text>
        <dbReference type="Rhea" id="RHEA:68184"/>
        <dbReference type="ChEBI" id="CHEBI:15377"/>
        <dbReference type="ChEBI" id="CHEBI:15378"/>
        <dbReference type="ChEBI" id="CHEBI:57287"/>
        <dbReference type="ChEBI" id="CHEBI:59558"/>
        <dbReference type="ChEBI" id="CHEBI:90546"/>
    </reaction>
</comment>
<dbReference type="PANTHER" id="PTHR43240">
    <property type="entry name" value="1,4-DIHYDROXY-2-NAPHTHOYL-COA THIOESTERASE 1"/>
    <property type="match status" value="1"/>
</dbReference>
<evidence type="ECO:0000256" key="1">
    <source>
        <dbReference type="ARBA" id="ARBA00022801"/>
    </source>
</evidence>
<dbReference type="EMBL" id="FKBS01000017">
    <property type="protein sequence ID" value="SAI40809.1"/>
    <property type="molecule type" value="Genomic_DNA"/>
</dbReference>
<evidence type="ECO:0000256" key="4">
    <source>
        <dbReference type="ARBA" id="ARBA00038381"/>
    </source>
</evidence>
<dbReference type="InterPro" id="IPR003736">
    <property type="entry name" value="PAAI_dom"/>
</dbReference>
<evidence type="ECO:0000256" key="2">
    <source>
        <dbReference type="ARBA" id="ARBA00035880"/>
    </source>
</evidence>
<evidence type="ECO:0000256" key="5">
    <source>
        <dbReference type="ARBA" id="ARBA00038894"/>
    </source>
</evidence>
<evidence type="ECO:0000259" key="8">
    <source>
        <dbReference type="Pfam" id="PF03061"/>
    </source>
</evidence>
<dbReference type="SUPFAM" id="SSF54637">
    <property type="entry name" value="Thioesterase/thiol ester dehydrase-isomerase"/>
    <property type="match status" value="1"/>
</dbReference>
<reference evidence="9 10" key="1">
    <citation type="submission" date="2016-03" db="EMBL/GenBank/DDBJ databases">
        <authorList>
            <consortium name="Pathogen Informatics"/>
        </authorList>
    </citation>
    <scope>NUCLEOTIDE SEQUENCE [LARGE SCALE GENOMIC DNA]</scope>
    <source>
        <strain evidence="9 10">NCTC13364</strain>
    </source>
</reference>
<dbReference type="InterPro" id="IPR029069">
    <property type="entry name" value="HotDog_dom_sf"/>
</dbReference>
<comment type="catalytic activity">
    <reaction evidence="2">
        <text>a fatty acyl-CoA + H2O = a fatty acid + CoA + H(+)</text>
        <dbReference type="Rhea" id="RHEA:16781"/>
        <dbReference type="ChEBI" id="CHEBI:15377"/>
        <dbReference type="ChEBI" id="CHEBI:15378"/>
        <dbReference type="ChEBI" id="CHEBI:28868"/>
        <dbReference type="ChEBI" id="CHEBI:57287"/>
        <dbReference type="ChEBI" id="CHEBI:77636"/>
        <dbReference type="EC" id="3.1.2.20"/>
    </reaction>
</comment>
<dbReference type="NCBIfam" id="TIGR00369">
    <property type="entry name" value="unchar_dom_1"/>
    <property type="match status" value="1"/>
</dbReference>
<protein>
    <recommendedName>
        <fullName evidence="6">Medium/long-chain acyl-CoA thioesterase YigI</fullName>
        <ecNumber evidence="5">3.1.2.20</ecNumber>
    </recommendedName>
</protein>
<evidence type="ECO:0000256" key="6">
    <source>
        <dbReference type="ARBA" id="ARBA00040062"/>
    </source>
</evidence>
<organism evidence="9 10">
    <name type="scientific">Bordetella ansorpii</name>
    <dbReference type="NCBI Taxonomy" id="288768"/>
    <lineage>
        <taxon>Bacteria</taxon>
        <taxon>Pseudomonadati</taxon>
        <taxon>Pseudomonadota</taxon>
        <taxon>Betaproteobacteria</taxon>
        <taxon>Burkholderiales</taxon>
        <taxon>Alcaligenaceae</taxon>
        <taxon>Bordetella</taxon>
    </lineage>
</organism>
<dbReference type="RefSeq" id="WP_066415048.1">
    <property type="nucleotide sequence ID" value="NZ_FKBS01000017.1"/>
</dbReference>
<dbReference type="GO" id="GO:0047617">
    <property type="term" value="F:fatty acyl-CoA hydrolase activity"/>
    <property type="evidence" value="ECO:0007669"/>
    <property type="project" value="UniProtKB-EC"/>
</dbReference>
<evidence type="ECO:0000256" key="7">
    <source>
        <dbReference type="ARBA" id="ARBA00048062"/>
    </source>
</evidence>
<dbReference type="Gene3D" id="3.10.129.10">
    <property type="entry name" value="Hotdog Thioesterase"/>
    <property type="match status" value="1"/>
</dbReference>
<feature type="domain" description="Thioesterase" evidence="8">
    <location>
        <begin position="56"/>
        <end position="127"/>
    </location>
</feature>
<name>A0A157Q6U4_9BORD</name>
<dbReference type="OrthoDB" id="9813158at2"/>
<dbReference type="AlphaFoldDB" id="A0A157Q6U4"/>
<sequence>MSENTVPSTEDIQARLTRGPYHQWLGIEVVSVSEGEIELRAKWREEWVVNPDKRYTHGGILAALVDLTADWALVSYTGRGVPTIDLRVDYHRAAMPGDLTARGKVVKFGSQISVAEAQVYDADGKLLASGRGAYSTATLKA</sequence>
<comment type="similarity">
    <text evidence="4">Belongs to the YigI thioesterase family.</text>
</comment>
<gene>
    <name evidence="9" type="ORF">SAMEA1982600_03227</name>
</gene>
<dbReference type="PANTHER" id="PTHR43240:SF20">
    <property type="entry name" value="MEDIUM_LONG-CHAIN ACYL-COA THIOESTERASE YIGI"/>
    <property type="match status" value="1"/>
</dbReference>
<dbReference type="InterPro" id="IPR006683">
    <property type="entry name" value="Thioestr_dom"/>
</dbReference>
<evidence type="ECO:0000313" key="9">
    <source>
        <dbReference type="EMBL" id="SAI40809.1"/>
    </source>
</evidence>
<dbReference type="EC" id="3.1.2.20" evidence="5"/>
<evidence type="ECO:0000256" key="3">
    <source>
        <dbReference type="ARBA" id="ARBA00036002"/>
    </source>
</evidence>
<accession>A0A157Q6U4</accession>
<dbReference type="CDD" id="cd03443">
    <property type="entry name" value="PaaI_thioesterase"/>
    <property type="match status" value="1"/>
</dbReference>
<dbReference type="Pfam" id="PF03061">
    <property type="entry name" value="4HBT"/>
    <property type="match status" value="1"/>
</dbReference>
<comment type="catalytic activity">
    <reaction evidence="3">
        <text>a long-chain fatty acyl-CoA + H2O = a long-chain fatty acid + CoA + H(+)</text>
        <dbReference type="Rhea" id="RHEA:67680"/>
        <dbReference type="ChEBI" id="CHEBI:15377"/>
        <dbReference type="ChEBI" id="CHEBI:15378"/>
        <dbReference type="ChEBI" id="CHEBI:57287"/>
        <dbReference type="ChEBI" id="CHEBI:57560"/>
        <dbReference type="ChEBI" id="CHEBI:83139"/>
    </reaction>
</comment>
<proteinExistence type="inferred from homology"/>
<dbReference type="Proteomes" id="UP000077037">
    <property type="component" value="Unassembled WGS sequence"/>
</dbReference>
<evidence type="ECO:0000313" key="10">
    <source>
        <dbReference type="Proteomes" id="UP000077037"/>
    </source>
</evidence>
<keyword evidence="1" id="KW-0378">Hydrolase</keyword>